<sequence>MNSSIDVCISFDTTGSMYPCLTQVRRSIKQIVSKLFSDIPSLRISIIAHGDYCDAEKPYVIKIKDFSSDEKEIIDFITTVEPTYGGDAPECYELVLNKARTSLSWKSGTSKVLVIIGDDVPHGPNYPANVNNIDWRNELGLLLESGINVYGIHAMPGVRKHSKPFYEEIANKTGGFYLTLDQFANIPDLIMAICYKQDGEDSLMSFAEELRSKGRMNYNIRSSIQKLSYREIEEYVSEDGLNPVPDGRFQVLTVDKEQSIKEFILEQGISFKVGRGFYELTKTEKVGVNKEVLLYEKETGKIFNGEQVRDMLKLSPQQNIRGVLETLKPVLMDKYKVFIQSTSYNRKLMANTSLLYEVEDWDR</sequence>
<dbReference type="Gene3D" id="3.40.50.410">
    <property type="entry name" value="von Willebrand factor, type A domain"/>
    <property type="match status" value="1"/>
</dbReference>
<dbReference type="PANTHER" id="PTHR47824:SF3">
    <property type="entry name" value="UBIQUITIN-LIKE DOMAIN-CONTAINING PROTEIN"/>
    <property type="match status" value="1"/>
</dbReference>
<dbReference type="InterPro" id="IPR036465">
    <property type="entry name" value="vWFA_dom_sf"/>
</dbReference>
<protein>
    <recommendedName>
        <fullName evidence="1">VWFA domain-containing protein</fullName>
    </recommendedName>
</protein>
<dbReference type="KEGG" id="cmah:C1I91_01685"/>
<gene>
    <name evidence="2" type="ORF">C1I91_01685</name>
</gene>
<accession>A0A410DN37</accession>
<dbReference type="RefSeq" id="WP_128210932.1">
    <property type="nucleotide sequence ID" value="NZ_CP025746.1"/>
</dbReference>
<dbReference type="Pfam" id="PF00092">
    <property type="entry name" value="VWA"/>
    <property type="match status" value="1"/>
</dbReference>
<feature type="domain" description="VWFA" evidence="1">
    <location>
        <begin position="6"/>
        <end position="193"/>
    </location>
</feature>
<evidence type="ECO:0000259" key="1">
    <source>
        <dbReference type="PROSITE" id="PS50234"/>
    </source>
</evidence>
<organism evidence="2 3">
    <name type="scientific">Clostridium manihotivorum</name>
    <dbReference type="NCBI Taxonomy" id="2320868"/>
    <lineage>
        <taxon>Bacteria</taxon>
        <taxon>Bacillati</taxon>
        <taxon>Bacillota</taxon>
        <taxon>Clostridia</taxon>
        <taxon>Eubacteriales</taxon>
        <taxon>Clostridiaceae</taxon>
        <taxon>Clostridium</taxon>
    </lineage>
</organism>
<evidence type="ECO:0000313" key="3">
    <source>
        <dbReference type="Proteomes" id="UP000286268"/>
    </source>
</evidence>
<dbReference type="OrthoDB" id="1100083at2"/>
<proteinExistence type="predicted"/>
<dbReference type="Proteomes" id="UP000286268">
    <property type="component" value="Chromosome"/>
</dbReference>
<keyword evidence="3" id="KW-1185">Reference proteome</keyword>
<dbReference type="PANTHER" id="PTHR47824">
    <property type="entry name" value="UBIQUITIN-LIKE DOMAIN-CONTAINING PROTEIN"/>
    <property type="match status" value="1"/>
</dbReference>
<dbReference type="CDD" id="cd00198">
    <property type="entry name" value="vWFA"/>
    <property type="match status" value="1"/>
</dbReference>
<evidence type="ECO:0000313" key="2">
    <source>
        <dbReference type="EMBL" id="QAA30480.1"/>
    </source>
</evidence>
<dbReference type="EMBL" id="CP025746">
    <property type="protein sequence ID" value="QAA30480.1"/>
    <property type="molecule type" value="Genomic_DNA"/>
</dbReference>
<dbReference type="SUPFAM" id="SSF53300">
    <property type="entry name" value="vWA-like"/>
    <property type="match status" value="1"/>
</dbReference>
<dbReference type="PROSITE" id="PS50234">
    <property type="entry name" value="VWFA"/>
    <property type="match status" value="1"/>
</dbReference>
<reference evidence="2 3" key="1">
    <citation type="submission" date="2018-01" db="EMBL/GenBank/DDBJ databases">
        <title>Genome Sequencing and Assembly of Anaerobacter polyendosporus strain CT4.</title>
        <authorList>
            <person name="Tachaapaikoon C."/>
            <person name="Sutheeworapong S."/>
            <person name="Jenjaroenpun P."/>
            <person name="Wongsurawat T."/>
            <person name="Nookeaw I."/>
            <person name="Cheawchanlertfa P."/>
            <person name="Kosugi A."/>
            <person name="Cheevadhanarak S."/>
            <person name="Ratanakhanokchai K."/>
        </authorList>
    </citation>
    <scope>NUCLEOTIDE SEQUENCE [LARGE SCALE GENOMIC DNA]</scope>
    <source>
        <strain evidence="2 3">CT4</strain>
    </source>
</reference>
<name>A0A410DN37_9CLOT</name>
<dbReference type="AlphaFoldDB" id="A0A410DN37"/>
<dbReference type="InterPro" id="IPR002035">
    <property type="entry name" value="VWF_A"/>
</dbReference>